<proteinExistence type="predicted"/>
<organism evidence="1 2">
    <name type="scientific">Saccharibacillus sacchari</name>
    <dbReference type="NCBI Taxonomy" id="456493"/>
    <lineage>
        <taxon>Bacteria</taxon>
        <taxon>Bacillati</taxon>
        <taxon>Bacillota</taxon>
        <taxon>Bacilli</taxon>
        <taxon>Bacillales</taxon>
        <taxon>Paenibacillaceae</taxon>
        <taxon>Saccharibacillus</taxon>
    </lineage>
</organism>
<keyword evidence="2" id="KW-1185">Reference proteome</keyword>
<reference evidence="1" key="1">
    <citation type="submission" date="2024-03" db="EMBL/GenBank/DDBJ databases">
        <title>Whole genome sequecning of epiphytes from Marcgravia umbellata leaves.</title>
        <authorList>
            <person name="Kumar G."/>
            <person name="Savka M.A."/>
        </authorList>
    </citation>
    <scope>NUCLEOTIDE SEQUENCE</scope>
    <source>
        <strain evidence="1">RIT_BL5</strain>
    </source>
</reference>
<gene>
    <name evidence="1" type="ORF">WKI47_20625</name>
</gene>
<evidence type="ECO:0000313" key="1">
    <source>
        <dbReference type="EMBL" id="MEJ8306316.1"/>
    </source>
</evidence>
<keyword evidence="1" id="KW-0547">Nucleotide-binding</keyword>
<keyword evidence="1" id="KW-0067">ATP-binding</keyword>
<protein>
    <submittedName>
        <fullName evidence="1">ABC transporter ATP-binding protein</fullName>
    </submittedName>
</protein>
<comment type="caution">
    <text evidence="1">The sequence shown here is derived from an EMBL/GenBank/DDBJ whole genome shotgun (WGS) entry which is preliminary data.</text>
</comment>
<accession>A0ACC6PHC5</accession>
<sequence>MSETTAALALEARALSRRFDGRPAVDRVSLDVREGEFISLLGPSGCGKTTLLRMLGGLELPDEGTIWLSGRDVTHIPAHGRQSHMIFQQLALFPHMNVERNIAYGLKLKKLPKTEIRRRVGEALELVELGGYGQRPVSALSGGQAQRVAIARALVNEPKVLLLDEPLSALDARLRLNMQRELKRIQRESGTTFVFVTHDQNEAMNVSDRIGVMSAGRLLQYASPEEIYDRPADAFVASFIGATNLIDVQSPSVDGDALTVRWRARTFRARLPQAPPSAAPDASASLPAAGQLSVRHEYVRLGPAAANLPNTLDAVVVERQYVGTALRYALDAGHGLRLHASAPHSPGAPVHEPGETVVAGWDTQAAVFLGGEPEGGAS</sequence>
<name>A0ACC6PHC5_9BACL</name>
<evidence type="ECO:0000313" key="2">
    <source>
        <dbReference type="Proteomes" id="UP001380953"/>
    </source>
</evidence>
<dbReference type="Proteomes" id="UP001380953">
    <property type="component" value="Unassembled WGS sequence"/>
</dbReference>
<dbReference type="EMBL" id="JBBKAR010000053">
    <property type="protein sequence ID" value="MEJ8306316.1"/>
    <property type="molecule type" value="Genomic_DNA"/>
</dbReference>